<reference evidence="2" key="2">
    <citation type="submission" date="2015-01" db="EMBL/GenBank/DDBJ databases">
        <title>Evolutionary Origins and Diversification of the Mycorrhizal Mutualists.</title>
        <authorList>
            <consortium name="DOE Joint Genome Institute"/>
            <consortium name="Mycorrhizal Genomics Consortium"/>
            <person name="Kohler A."/>
            <person name="Kuo A."/>
            <person name="Nagy L.G."/>
            <person name="Floudas D."/>
            <person name="Copeland A."/>
            <person name="Barry K.W."/>
            <person name="Cichocki N."/>
            <person name="Veneault-Fourrey C."/>
            <person name="LaButti K."/>
            <person name="Lindquist E.A."/>
            <person name="Lipzen A."/>
            <person name="Lundell T."/>
            <person name="Morin E."/>
            <person name="Murat C."/>
            <person name="Riley R."/>
            <person name="Ohm R."/>
            <person name="Sun H."/>
            <person name="Tunlid A."/>
            <person name="Henrissat B."/>
            <person name="Grigoriev I.V."/>
            <person name="Hibbett D.S."/>
            <person name="Martin F."/>
        </authorList>
    </citation>
    <scope>NUCLEOTIDE SEQUENCE [LARGE SCALE GENOMIC DNA]</scope>
    <source>
        <strain evidence="2">MAFF 305830</strain>
    </source>
</reference>
<evidence type="ECO:0000313" key="2">
    <source>
        <dbReference type="Proteomes" id="UP000054097"/>
    </source>
</evidence>
<proteinExistence type="predicted"/>
<dbReference type="Proteomes" id="UP000054097">
    <property type="component" value="Unassembled WGS sequence"/>
</dbReference>
<evidence type="ECO:0000313" key="1">
    <source>
        <dbReference type="EMBL" id="KIM30374.1"/>
    </source>
</evidence>
<protein>
    <submittedName>
        <fullName evidence="1">Uncharacterized protein</fullName>
    </submittedName>
</protein>
<dbReference type="EMBL" id="KN824284">
    <property type="protein sequence ID" value="KIM30374.1"/>
    <property type="molecule type" value="Genomic_DNA"/>
</dbReference>
<name>A0A0C3BE06_SERVB</name>
<reference evidence="1 2" key="1">
    <citation type="submission" date="2014-04" db="EMBL/GenBank/DDBJ databases">
        <authorList>
            <consortium name="DOE Joint Genome Institute"/>
            <person name="Kuo A."/>
            <person name="Zuccaro A."/>
            <person name="Kohler A."/>
            <person name="Nagy L.G."/>
            <person name="Floudas D."/>
            <person name="Copeland A."/>
            <person name="Barry K.W."/>
            <person name="Cichocki N."/>
            <person name="Veneault-Fourrey C."/>
            <person name="LaButti K."/>
            <person name="Lindquist E.A."/>
            <person name="Lipzen A."/>
            <person name="Lundell T."/>
            <person name="Morin E."/>
            <person name="Murat C."/>
            <person name="Sun H."/>
            <person name="Tunlid A."/>
            <person name="Henrissat B."/>
            <person name="Grigoriev I.V."/>
            <person name="Hibbett D.S."/>
            <person name="Martin F."/>
            <person name="Nordberg H.P."/>
            <person name="Cantor M.N."/>
            <person name="Hua S.X."/>
        </authorList>
    </citation>
    <scope>NUCLEOTIDE SEQUENCE [LARGE SCALE GENOMIC DNA]</scope>
    <source>
        <strain evidence="1 2">MAFF 305830</strain>
    </source>
</reference>
<gene>
    <name evidence="1" type="ORF">M408DRAFT_284562</name>
</gene>
<sequence length="53" mass="6221">MEKIPGFQFLLVYLKLESRLASSYGRRITASSQSRYRIEKNTQLRSVKWISAL</sequence>
<dbReference type="HOGENOM" id="CLU_3070164_0_0_1"/>
<organism evidence="1 2">
    <name type="scientific">Serendipita vermifera MAFF 305830</name>
    <dbReference type="NCBI Taxonomy" id="933852"/>
    <lineage>
        <taxon>Eukaryota</taxon>
        <taxon>Fungi</taxon>
        <taxon>Dikarya</taxon>
        <taxon>Basidiomycota</taxon>
        <taxon>Agaricomycotina</taxon>
        <taxon>Agaricomycetes</taxon>
        <taxon>Sebacinales</taxon>
        <taxon>Serendipitaceae</taxon>
        <taxon>Serendipita</taxon>
    </lineage>
</organism>
<keyword evidence="2" id="KW-1185">Reference proteome</keyword>
<accession>A0A0C3BE06</accession>
<dbReference type="AlphaFoldDB" id="A0A0C3BE06"/>